<evidence type="ECO:0000313" key="3">
    <source>
        <dbReference type="EMBL" id="SHG86131.1"/>
    </source>
</evidence>
<keyword evidence="4" id="KW-1185">Reference proteome</keyword>
<dbReference type="GO" id="GO:0016787">
    <property type="term" value="F:hydrolase activity"/>
    <property type="evidence" value="ECO:0007669"/>
    <property type="project" value="UniProtKB-KW"/>
</dbReference>
<reference evidence="3 4" key="1">
    <citation type="submission" date="2016-11" db="EMBL/GenBank/DDBJ databases">
        <authorList>
            <person name="Jaros S."/>
            <person name="Januszkiewicz K."/>
            <person name="Wedrychowicz H."/>
        </authorList>
    </citation>
    <scope>NUCLEOTIDE SEQUENCE [LARGE SCALE GENOMIC DNA]</scope>
    <source>
        <strain evidence="3 4">CGMCC 1.7049</strain>
    </source>
</reference>
<dbReference type="SUPFAM" id="SSF53474">
    <property type="entry name" value="alpha/beta-Hydrolases"/>
    <property type="match status" value="1"/>
</dbReference>
<dbReference type="PROSITE" id="PS51257">
    <property type="entry name" value="PROKAR_LIPOPROTEIN"/>
    <property type="match status" value="1"/>
</dbReference>
<dbReference type="Proteomes" id="UP000199758">
    <property type="component" value="Unassembled WGS sequence"/>
</dbReference>
<dbReference type="OrthoDB" id="9771666at2"/>
<protein>
    <submittedName>
        <fullName evidence="3">Acetyl esterase/lipase</fullName>
    </submittedName>
</protein>
<evidence type="ECO:0000256" key="1">
    <source>
        <dbReference type="ARBA" id="ARBA00022801"/>
    </source>
</evidence>
<proteinExistence type="predicted"/>
<dbReference type="Pfam" id="PF20434">
    <property type="entry name" value="BD-FAE"/>
    <property type="match status" value="1"/>
</dbReference>
<accession>A0A1M5N9E7</accession>
<feature type="domain" description="BD-FAE-like" evidence="2">
    <location>
        <begin position="57"/>
        <end position="245"/>
    </location>
</feature>
<organism evidence="3 4">
    <name type="scientific">Hydrocarboniphaga daqingensis</name>
    <dbReference type="NCBI Taxonomy" id="490188"/>
    <lineage>
        <taxon>Bacteria</taxon>
        <taxon>Pseudomonadati</taxon>
        <taxon>Pseudomonadota</taxon>
        <taxon>Gammaproteobacteria</taxon>
        <taxon>Nevskiales</taxon>
        <taxon>Nevskiaceae</taxon>
        <taxon>Hydrocarboniphaga</taxon>
    </lineage>
</organism>
<dbReference type="AlphaFoldDB" id="A0A1M5N9E7"/>
<dbReference type="InterPro" id="IPR029058">
    <property type="entry name" value="AB_hydrolase_fold"/>
</dbReference>
<dbReference type="InterPro" id="IPR050300">
    <property type="entry name" value="GDXG_lipolytic_enzyme"/>
</dbReference>
<keyword evidence="1" id="KW-0378">Hydrolase</keyword>
<sequence>MYRLLSLLLTAAFGATGCTIHQGRPDGPAPLRIDSSYQIRRDQVFTPPGWPAALLADVYVPEGEGPFPAVLVIHGGGWESGDRAQVKGLAERIARRGYVAVNTTYRLAPGAIFPAQLQDVQQAVLWMRAQAATYRIDPTRIGAFGYSAGAHLAALLGGIGEAGPLGQPGAAIKAVVAGGTPTDLSKWPAGKLVPQFIGGNRSQKPAEYRAASPVSYVNAGDPPVFLYHGGADALVPIDHAEDYQKLLAAADVPNELFVLRGRGHILAFLTDGPAVDAALTFLDRHLR</sequence>
<evidence type="ECO:0000313" key="4">
    <source>
        <dbReference type="Proteomes" id="UP000199758"/>
    </source>
</evidence>
<dbReference type="Gene3D" id="3.40.50.1820">
    <property type="entry name" value="alpha/beta hydrolase"/>
    <property type="match status" value="1"/>
</dbReference>
<gene>
    <name evidence="3" type="ORF">SAMN04488068_1707</name>
</gene>
<dbReference type="PANTHER" id="PTHR48081:SF13">
    <property type="entry name" value="ALPHA_BETA HYDROLASE"/>
    <property type="match status" value="1"/>
</dbReference>
<name>A0A1M5N9E7_9GAMM</name>
<dbReference type="EMBL" id="FQWZ01000003">
    <property type="protein sequence ID" value="SHG86131.1"/>
    <property type="molecule type" value="Genomic_DNA"/>
</dbReference>
<dbReference type="STRING" id="490188.SAMN04488068_1707"/>
<dbReference type="RefSeq" id="WP_084083257.1">
    <property type="nucleotide sequence ID" value="NZ_FQWZ01000003.1"/>
</dbReference>
<dbReference type="InterPro" id="IPR049492">
    <property type="entry name" value="BD-FAE-like_dom"/>
</dbReference>
<dbReference type="PANTHER" id="PTHR48081">
    <property type="entry name" value="AB HYDROLASE SUPERFAMILY PROTEIN C4A8.06C"/>
    <property type="match status" value="1"/>
</dbReference>
<evidence type="ECO:0000259" key="2">
    <source>
        <dbReference type="Pfam" id="PF20434"/>
    </source>
</evidence>